<evidence type="ECO:0000313" key="2">
    <source>
        <dbReference type="EMBL" id="ETO32947.1"/>
    </source>
</evidence>
<accession>X6P5R5</accession>
<dbReference type="AlphaFoldDB" id="X6P5R5"/>
<dbReference type="EMBL" id="ASPP01003809">
    <property type="protein sequence ID" value="ETO32947.1"/>
    <property type="molecule type" value="Genomic_DNA"/>
</dbReference>
<keyword evidence="3" id="KW-1185">Reference proteome</keyword>
<keyword evidence="1" id="KW-1133">Transmembrane helix</keyword>
<keyword evidence="1" id="KW-0812">Transmembrane</keyword>
<reference evidence="2 3" key="1">
    <citation type="journal article" date="2013" name="Curr. Biol.">
        <title>The Genome of the Foraminiferan Reticulomyxa filosa.</title>
        <authorList>
            <person name="Glockner G."/>
            <person name="Hulsmann N."/>
            <person name="Schleicher M."/>
            <person name="Noegel A.A."/>
            <person name="Eichinger L."/>
            <person name="Gallinger C."/>
            <person name="Pawlowski J."/>
            <person name="Sierra R."/>
            <person name="Euteneuer U."/>
            <person name="Pillet L."/>
            <person name="Moustafa A."/>
            <person name="Platzer M."/>
            <person name="Groth M."/>
            <person name="Szafranski K."/>
            <person name="Schliwa M."/>
        </authorList>
    </citation>
    <scope>NUCLEOTIDE SEQUENCE [LARGE SCALE GENOMIC DNA]</scope>
</reference>
<dbReference type="Proteomes" id="UP000023152">
    <property type="component" value="Unassembled WGS sequence"/>
</dbReference>
<comment type="caution">
    <text evidence="2">The sequence shown here is derived from an EMBL/GenBank/DDBJ whole genome shotgun (WGS) entry which is preliminary data.</text>
</comment>
<protein>
    <submittedName>
        <fullName evidence="2">Uncharacterized protein</fullName>
    </submittedName>
</protein>
<name>X6P5R5_RETFI</name>
<evidence type="ECO:0000313" key="3">
    <source>
        <dbReference type="Proteomes" id="UP000023152"/>
    </source>
</evidence>
<feature type="transmembrane region" description="Helical" evidence="1">
    <location>
        <begin position="34"/>
        <end position="54"/>
    </location>
</feature>
<keyword evidence="1" id="KW-0472">Membrane</keyword>
<gene>
    <name evidence="2" type="ORF">RFI_04159</name>
</gene>
<evidence type="ECO:0000256" key="1">
    <source>
        <dbReference type="SAM" id="Phobius"/>
    </source>
</evidence>
<sequence>MYKMCKHECVHCRLCVSVIVFENSLFGIKKHHLWGMYLAGILVMAIVIGLNGWFASVAGCLQYFKMKVPFNVSSRFEICGVIMINIIIGYMYITRMIRTARVAHKNEKLDLAHLGGNPSEHEISEKTMKILMHVKKCGIIALTSTICSFFCFVLTWISNIDFLIFADCLFNGILMLCSFTFAENIFQFCFGCCDKPSQILLSRFIKDT</sequence>
<feature type="transmembrane region" description="Helical" evidence="1">
    <location>
        <begin position="137"/>
        <end position="157"/>
    </location>
</feature>
<feature type="transmembrane region" description="Helical" evidence="1">
    <location>
        <begin position="163"/>
        <end position="182"/>
    </location>
</feature>
<organism evidence="2 3">
    <name type="scientific">Reticulomyxa filosa</name>
    <dbReference type="NCBI Taxonomy" id="46433"/>
    <lineage>
        <taxon>Eukaryota</taxon>
        <taxon>Sar</taxon>
        <taxon>Rhizaria</taxon>
        <taxon>Retaria</taxon>
        <taxon>Foraminifera</taxon>
        <taxon>Monothalamids</taxon>
        <taxon>Reticulomyxidae</taxon>
        <taxon>Reticulomyxa</taxon>
    </lineage>
</organism>
<proteinExistence type="predicted"/>
<feature type="transmembrane region" description="Helical" evidence="1">
    <location>
        <begin position="74"/>
        <end position="93"/>
    </location>
</feature>